<dbReference type="PIRSF" id="PIRSF004982">
    <property type="entry name" value="SlP"/>
    <property type="match status" value="1"/>
</dbReference>
<dbReference type="AlphaFoldDB" id="A0A1I6GJE4"/>
<dbReference type="Proteomes" id="UP000199424">
    <property type="component" value="Unassembled WGS sequence"/>
</dbReference>
<dbReference type="PANTHER" id="PTHR37530">
    <property type="entry name" value="OUTER MEMBRANE PROTEIN SLP"/>
    <property type="match status" value="1"/>
</dbReference>
<accession>A0A1I6GJE4</accession>
<evidence type="ECO:0000313" key="3">
    <source>
        <dbReference type="Proteomes" id="UP000199424"/>
    </source>
</evidence>
<dbReference type="PANTHER" id="PTHR37530:SF1">
    <property type="entry name" value="OUTER MEMBRANE PROTEIN SLP"/>
    <property type="match status" value="1"/>
</dbReference>
<dbReference type="Pfam" id="PF03843">
    <property type="entry name" value="Slp"/>
    <property type="match status" value="1"/>
</dbReference>
<gene>
    <name evidence="2" type="ORF">SAMN04488070_0801</name>
</gene>
<organism evidence="2 3">
    <name type="scientific">Pseudidiomarina maritima</name>
    <dbReference type="NCBI Taxonomy" id="519453"/>
    <lineage>
        <taxon>Bacteria</taxon>
        <taxon>Pseudomonadati</taxon>
        <taxon>Pseudomonadota</taxon>
        <taxon>Gammaproteobacteria</taxon>
        <taxon>Alteromonadales</taxon>
        <taxon>Idiomarinaceae</taxon>
        <taxon>Pseudidiomarina</taxon>
    </lineage>
</organism>
<dbReference type="RefSeq" id="WP_092855505.1">
    <property type="nucleotide sequence ID" value="NZ_FOYU01000001.1"/>
</dbReference>
<protein>
    <submittedName>
        <fullName evidence="2">Outer membrane lipoprotein</fullName>
    </submittedName>
</protein>
<dbReference type="EMBL" id="FOYU01000001">
    <property type="protein sequence ID" value="SFR42251.1"/>
    <property type="molecule type" value="Genomic_DNA"/>
</dbReference>
<feature type="chain" id="PRO_5011624937" evidence="1">
    <location>
        <begin position="21"/>
        <end position="190"/>
    </location>
</feature>
<keyword evidence="3" id="KW-1185">Reference proteome</keyword>
<dbReference type="InterPro" id="IPR004658">
    <property type="entry name" value="OMP_Slp"/>
</dbReference>
<proteinExistence type="predicted"/>
<name>A0A1I6GJE4_9GAMM</name>
<keyword evidence="1" id="KW-0732">Signal</keyword>
<sequence>MKRIAAIFSALMLSACSSFPDALQVADDAQLAPYSAALEQPEAVVGQTARWGGVIAEVRNSDAGTVIEVVNFDLQRWGRPLTSDQSQGRFRAKINGFVDPMVWKQGSSVTFVGTIGEPETGAIDEYTYLFPVLNVSSKYLWPVRKEPTRLEVNYDALWYRHYWYSQPTYPRRIYYPGPVMDKSPKPTKDN</sequence>
<feature type="signal peptide" evidence="1">
    <location>
        <begin position="1"/>
        <end position="20"/>
    </location>
</feature>
<dbReference type="GO" id="GO:0019867">
    <property type="term" value="C:outer membrane"/>
    <property type="evidence" value="ECO:0007669"/>
    <property type="project" value="InterPro"/>
</dbReference>
<reference evidence="3" key="1">
    <citation type="submission" date="2016-10" db="EMBL/GenBank/DDBJ databases">
        <authorList>
            <person name="Varghese N."/>
            <person name="Submissions S."/>
        </authorList>
    </citation>
    <scope>NUCLEOTIDE SEQUENCE [LARGE SCALE GENOMIC DNA]</scope>
    <source>
        <strain evidence="3">CGMCC 1.7285</strain>
    </source>
</reference>
<dbReference type="NCBIfam" id="TIGR00752">
    <property type="entry name" value="slp"/>
    <property type="match status" value="1"/>
</dbReference>
<evidence type="ECO:0000313" key="2">
    <source>
        <dbReference type="EMBL" id="SFR42251.1"/>
    </source>
</evidence>
<keyword evidence="2" id="KW-0449">Lipoprotein</keyword>
<dbReference type="PROSITE" id="PS51257">
    <property type="entry name" value="PROKAR_LIPOPROTEIN"/>
    <property type="match status" value="1"/>
</dbReference>
<evidence type="ECO:0000256" key="1">
    <source>
        <dbReference type="SAM" id="SignalP"/>
    </source>
</evidence>